<evidence type="ECO:0000256" key="1">
    <source>
        <dbReference type="SAM" id="Coils"/>
    </source>
</evidence>
<dbReference type="PANTHER" id="PTHR38166">
    <property type="entry name" value="C2H2-TYPE DOMAIN-CONTAINING PROTEIN-RELATED"/>
    <property type="match status" value="1"/>
</dbReference>
<protein>
    <recommendedName>
        <fullName evidence="5">C2H2-type domain-containing protein</fullName>
    </recommendedName>
</protein>
<evidence type="ECO:0000256" key="2">
    <source>
        <dbReference type="SAM" id="MobiDB-lite"/>
    </source>
</evidence>
<feature type="region of interest" description="Disordered" evidence="2">
    <location>
        <begin position="91"/>
        <end position="196"/>
    </location>
</feature>
<gene>
    <name evidence="3" type="ORF">BHE90_003783</name>
</gene>
<dbReference type="EMBL" id="MIKF01000036">
    <property type="protein sequence ID" value="RTE81695.1"/>
    <property type="molecule type" value="Genomic_DNA"/>
</dbReference>
<feature type="compositionally biased region" description="Acidic residues" evidence="2">
    <location>
        <begin position="98"/>
        <end position="118"/>
    </location>
</feature>
<feature type="coiled-coil region" evidence="1">
    <location>
        <begin position="393"/>
        <end position="427"/>
    </location>
</feature>
<name>A0A430M134_9HYPO</name>
<keyword evidence="4" id="KW-1185">Reference proteome</keyword>
<accession>A0A430M134</accession>
<proteinExistence type="predicted"/>
<dbReference type="AlphaFoldDB" id="A0A430M134"/>
<dbReference type="Proteomes" id="UP000287124">
    <property type="component" value="Unassembled WGS sequence"/>
</dbReference>
<keyword evidence="1" id="KW-0175">Coiled coil</keyword>
<evidence type="ECO:0000313" key="4">
    <source>
        <dbReference type="Proteomes" id="UP000287124"/>
    </source>
</evidence>
<evidence type="ECO:0008006" key="5">
    <source>
        <dbReference type="Google" id="ProtNLM"/>
    </source>
</evidence>
<dbReference type="PANTHER" id="PTHR38166:SF1">
    <property type="entry name" value="C2H2-TYPE DOMAIN-CONTAINING PROTEIN"/>
    <property type="match status" value="1"/>
</dbReference>
<organism evidence="3 4">
    <name type="scientific">Fusarium euwallaceae</name>
    <dbReference type="NCBI Taxonomy" id="1147111"/>
    <lineage>
        <taxon>Eukaryota</taxon>
        <taxon>Fungi</taxon>
        <taxon>Dikarya</taxon>
        <taxon>Ascomycota</taxon>
        <taxon>Pezizomycotina</taxon>
        <taxon>Sordariomycetes</taxon>
        <taxon>Hypocreomycetidae</taxon>
        <taxon>Hypocreales</taxon>
        <taxon>Nectriaceae</taxon>
        <taxon>Fusarium</taxon>
        <taxon>Fusarium solani species complex</taxon>
    </lineage>
</organism>
<reference evidence="3 4" key="1">
    <citation type="submission" date="2017-06" db="EMBL/GenBank/DDBJ databases">
        <title>Comparative genomic analysis of Ambrosia Fusariam Clade fungi.</title>
        <authorList>
            <person name="Stajich J.E."/>
            <person name="Carrillo J."/>
            <person name="Kijimoto T."/>
            <person name="Eskalen A."/>
            <person name="O'Donnell K."/>
            <person name="Kasson M."/>
        </authorList>
    </citation>
    <scope>NUCLEOTIDE SEQUENCE [LARGE SCALE GENOMIC DNA]</scope>
    <source>
        <strain evidence="3 4">UCR1854</strain>
    </source>
</reference>
<comment type="caution">
    <text evidence="3">The sequence shown here is derived from an EMBL/GenBank/DDBJ whole genome shotgun (WGS) entry which is preliminary data.</text>
</comment>
<feature type="region of interest" description="Disordered" evidence="2">
    <location>
        <begin position="369"/>
        <end position="388"/>
    </location>
</feature>
<feature type="compositionally biased region" description="Polar residues" evidence="2">
    <location>
        <begin position="124"/>
        <end position="156"/>
    </location>
</feature>
<evidence type="ECO:0000313" key="3">
    <source>
        <dbReference type="EMBL" id="RTE81695.1"/>
    </source>
</evidence>
<sequence length="460" mass="50461">MKRASCRSPRKCLTANITTETQSEPPDLSLIAGAIGPSRNETSNNEAQPGVDHQAALDHKTLIPNTISYLQQVGLARVRIEILVLSDKWRHSGRNDDDTCDESTDETDNEESDGDDYSPEAQESDGSPQAEPTTTTAGIDNTSQVQASPSANQSLASCRRSRAQREDEGDGDDENNHPRKRPRRTPRGVDSTKGRFACPYQAYEPGRNCFKPSQRNPTGGCDNISRLKDHLARKHMPSYRCQRCWKHFNAKQKLKGRYFPYYVDMSLAIPSLNLSNISFDDTPTQFLGPTNGNETTPASLTSPPATLTGFSNTILTSQSFSVPIYGTAGPQLPLIPSIEGPGADVLSLSAAPQSSEFDSAVPCDTINMSSTPASSHTMAPSSTSDTSQMRRNYERLKMRASQADSENEELRETISSTREKVRNARALLDEVLGMDNLEGEVYERLSRAAEILIGVNGRLR</sequence>